<organism evidence="2 3">
    <name type="scientific">Corynebacterium lizhenjunii</name>
    <dbReference type="NCBI Taxonomy" id="2709394"/>
    <lineage>
        <taxon>Bacteria</taxon>
        <taxon>Bacillati</taxon>
        <taxon>Actinomycetota</taxon>
        <taxon>Actinomycetes</taxon>
        <taxon>Mycobacteriales</taxon>
        <taxon>Corynebacteriaceae</taxon>
        <taxon>Corynebacterium</taxon>
    </lineage>
</organism>
<proteinExistence type="predicted"/>
<protein>
    <submittedName>
        <fullName evidence="2">Uncharacterized protein</fullName>
    </submittedName>
</protein>
<evidence type="ECO:0000313" key="3">
    <source>
        <dbReference type="Proteomes" id="UP000594681"/>
    </source>
</evidence>
<gene>
    <name evidence="2" type="ORF">G7Y31_06745</name>
</gene>
<dbReference type="Proteomes" id="UP000594681">
    <property type="component" value="Chromosome"/>
</dbReference>
<dbReference type="EMBL" id="CP064954">
    <property type="protein sequence ID" value="QPK78282.1"/>
    <property type="molecule type" value="Genomic_DNA"/>
</dbReference>
<sequence>MEHIVYFIIGTIISMTLIYLAEKTAIIRTHRKICQQEYRMLAAFTEYFERENREDT</sequence>
<accession>A0A7T0PB18</accession>
<reference evidence="2 3" key="1">
    <citation type="submission" date="2020-11" db="EMBL/GenBank/DDBJ databases">
        <title>Corynebacterium sp. ZJ-599.</title>
        <authorList>
            <person name="Zhou J."/>
        </authorList>
    </citation>
    <scope>NUCLEOTIDE SEQUENCE [LARGE SCALE GENOMIC DNA]</scope>
    <source>
        <strain evidence="2 3">ZJ-599</strain>
    </source>
</reference>
<keyword evidence="1" id="KW-0472">Membrane</keyword>
<keyword evidence="1" id="KW-0812">Transmembrane</keyword>
<keyword evidence="1" id="KW-1133">Transmembrane helix</keyword>
<dbReference type="KEGG" id="cliz:G7Y31_06745"/>
<keyword evidence="3" id="KW-1185">Reference proteome</keyword>
<evidence type="ECO:0000256" key="1">
    <source>
        <dbReference type="SAM" id="Phobius"/>
    </source>
</evidence>
<evidence type="ECO:0000313" key="2">
    <source>
        <dbReference type="EMBL" id="QPK78282.1"/>
    </source>
</evidence>
<dbReference type="RefSeq" id="WP_165006390.1">
    <property type="nucleotide sequence ID" value="NZ_CP064954.1"/>
</dbReference>
<name>A0A7T0PB18_9CORY</name>
<dbReference type="AlphaFoldDB" id="A0A7T0PB18"/>
<feature type="transmembrane region" description="Helical" evidence="1">
    <location>
        <begin position="6"/>
        <end position="22"/>
    </location>
</feature>